<reference evidence="2 3" key="1">
    <citation type="journal article" date="2021" name="Hortic Res">
        <title>Chromosome-scale assembly of the Dendrobium chrysotoxum genome enhances the understanding of orchid evolution.</title>
        <authorList>
            <person name="Zhang Y."/>
            <person name="Zhang G.Q."/>
            <person name="Zhang D."/>
            <person name="Liu X.D."/>
            <person name="Xu X.Y."/>
            <person name="Sun W.H."/>
            <person name="Yu X."/>
            <person name="Zhu X."/>
            <person name="Wang Z.W."/>
            <person name="Zhao X."/>
            <person name="Zhong W.Y."/>
            <person name="Chen H."/>
            <person name="Yin W.L."/>
            <person name="Huang T."/>
            <person name="Niu S.C."/>
            <person name="Liu Z.J."/>
        </authorList>
    </citation>
    <scope>NUCLEOTIDE SEQUENCE [LARGE SCALE GENOMIC DNA]</scope>
    <source>
        <strain evidence="2">Lindl</strain>
    </source>
</reference>
<dbReference type="AlphaFoldDB" id="A0AAV7G484"/>
<evidence type="ECO:0000256" key="1">
    <source>
        <dbReference type="SAM" id="Phobius"/>
    </source>
</evidence>
<gene>
    <name evidence="2" type="ORF">IEQ34_021185</name>
</gene>
<feature type="transmembrane region" description="Helical" evidence="1">
    <location>
        <begin position="419"/>
        <end position="445"/>
    </location>
</feature>
<evidence type="ECO:0000313" key="3">
    <source>
        <dbReference type="Proteomes" id="UP000775213"/>
    </source>
</evidence>
<keyword evidence="3" id="KW-1185">Reference proteome</keyword>
<keyword evidence="1" id="KW-0812">Transmembrane</keyword>
<organism evidence="2 3">
    <name type="scientific">Dendrobium chrysotoxum</name>
    <name type="common">Orchid</name>
    <dbReference type="NCBI Taxonomy" id="161865"/>
    <lineage>
        <taxon>Eukaryota</taxon>
        <taxon>Viridiplantae</taxon>
        <taxon>Streptophyta</taxon>
        <taxon>Embryophyta</taxon>
        <taxon>Tracheophyta</taxon>
        <taxon>Spermatophyta</taxon>
        <taxon>Magnoliopsida</taxon>
        <taxon>Liliopsida</taxon>
        <taxon>Asparagales</taxon>
        <taxon>Orchidaceae</taxon>
        <taxon>Epidendroideae</taxon>
        <taxon>Malaxideae</taxon>
        <taxon>Dendrobiinae</taxon>
        <taxon>Dendrobium</taxon>
    </lineage>
</organism>
<feature type="transmembrane region" description="Helical" evidence="1">
    <location>
        <begin position="389"/>
        <end position="407"/>
    </location>
</feature>
<dbReference type="EMBL" id="JAGFBR010000018">
    <property type="protein sequence ID" value="KAH0450493.1"/>
    <property type="molecule type" value="Genomic_DNA"/>
</dbReference>
<keyword evidence="1" id="KW-1133">Transmembrane helix</keyword>
<evidence type="ECO:0000313" key="2">
    <source>
        <dbReference type="EMBL" id="KAH0450493.1"/>
    </source>
</evidence>
<dbReference type="Proteomes" id="UP000775213">
    <property type="component" value="Unassembled WGS sequence"/>
</dbReference>
<feature type="transmembrane region" description="Helical" evidence="1">
    <location>
        <begin position="627"/>
        <end position="648"/>
    </location>
</feature>
<feature type="transmembrane region" description="Helical" evidence="1">
    <location>
        <begin position="208"/>
        <end position="232"/>
    </location>
</feature>
<feature type="transmembrane region" description="Helical" evidence="1">
    <location>
        <begin position="594"/>
        <end position="615"/>
    </location>
</feature>
<keyword evidence="1" id="KW-0472">Membrane</keyword>
<sequence length="765" mass="84860">MSNTGIKSYHPISFFVPVTGNADASNPGNANVTYDRNATGALEILANVPNVIHVLPINVVMVNEDNYFQTINDVDVDTANVSFTNRGIAPSTDALPLVLSCDIREGVNVVLGPKPCFVNLIASLSPSSNVGGGDDVAVDSDYVPLGMEVGDAVSPYENEVVQGDWLADCDSTSNWDAGEEIDVQRVNSRKIYDLNVIQIVEDGYFKKVGFLVVFLVVWVFWAYVGCWFLFLISSCGVVGLFVCLPVCGFAFTCCFWPRLVLLLVFLFFPLFIDCNSYDPFALRRPQRMAAPAVSFVALQPSFSSAAPRFLPFLAVIRTGAPVAPFGLLSLNRNFQVRRNLSTGASSRPPPSQPSSEKDKNFFSGKRLCLSIILVPGVRYNWLFRGLFGWFAVGFCPVSCAELLWLLLETFGIPFPLFSLVYLECLFGSFFWLVPWSSALVAGLPLRFLPRWLFRGLFGWFAVGFCPVSCAEILKKYATKIQELDALPPSPRIKSKDNSSGDEFFKYVFMEWLVSLSLPLCLLGFSLPSRFWWLFALPMAAGWFPLAASSVSPLTSSVLVVLLLFPCGLLDILCLLPWLLVCPFVSFPSGWFRGLFGWFAVGFCPISCAELLWLLLETFGIPFPLFSLVYLEVLWLLGFLSLGYIFGVFCKEKESVKNVIFGNCKPAGFLKKLASFVQLFSFPSRKACELLLLSSRLLTPSSLRKCPPHLYPSSKSKWNASLGFLFHKFVCVKVYEMPLLSTLLTIALTKVEFDIDNGLNNGHSLT</sequence>
<name>A0AAV7G484_DENCH</name>
<feature type="transmembrane region" description="Helical" evidence="1">
    <location>
        <begin position="451"/>
        <end position="473"/>
    </location>
</feature>
<accession>A0AAV7G484</accession>
<feature type="transmembrane region" description="Helical" evidence="1">
    <location>
        <begin position="503"/>
        <end position="524"/>
    </location>
</feature>
<comment type="caution">
    <text evidence="2">The sequence shown here is derived from an EMBL/GenBank/DDBJ whole genome shotgun (WGS) entry which is preliminary data.</text>
</comment>
<protein>
    <submittedName>
        <fullName evidence="2">Uncharacterized protein</fullName>
    </submittedName>
</protein>
<feature type="transmembrane region" description="Helical" evidence="1">
    <location>
        <begin position="557"/>
        <end position="579"/>
    </location>
</feature>
<feature type="transmembrane region" description="Helical" evidence="1">
    <location>
        <begin position="238"/>
        <end position="268"/>
    </location>
</feature>
<proteinExistence type="predicted"/>